<dbReference type="OMA" id="KEYRFIN"/>
<organism evidence="1 2">
    <name type="scientific">Spraguea lophii (strain 42_110)</name>
    <name type="common">Microsporidian parasite</name>
    <dbReference type="NCBI Taxonomy" id="1358809"/>
    <lineage>
        <taxon>Eukaryota</taxon>
        <taxon>Fungi</taxon>
        <taxon>Fungi incertae sedis</taxon>
        <taxon>Microsporidia</taxon>
        <taxon>Spragueidae</taxon>
        <taxon>Spraguea</taxon>
    </lineage>
</organism>
<evidence type="ECO:0000313" key="1">
    <source>
        <dbReference type="EMBL" id="EPR78284.1"/>
    </source>
</evidence>
<name>S7XGV9_SPRLO</name>
<evidence type="ECO:0000313" key="2">
    <source>
        <dbReference type="Proteomes" id="UP000014978"/>
    </source>
</evidence>
<dbReference type="AlphaFoldDB" id="S7XGV9"/>
<protein>
    <submittedName>
        <fullName evidence="1">Uncharacterized protein</fullName>
    </submittedName>
</protein>
<comment type="caution">
    <text evidence="1">The sequence shown here is derived from an EMBL/GenBank/DDBJ whole genome shotgun (WGS) entry which is preliminary data.</text>
</comment>
<sequence>MFNNIYLTSSLSIPNDYSIIYNNSKFLYSRKYFLIFTDNSILKTFRKILEDYDKIIIYVKNYEFFYFLFKEYRFINFIILDNMSTCEIYEEIGIGYNINNFDRRMDYKNIEEKIKKVNIKNKMIEKVYDEKEFYEGKDKGVELSFNPPLFDIYRTSLLRPDLYFTKETMIHKIVMELKEGKKTYNELKKKFKKNIDNELKSLIYTKVVEQKNEYFIFKL</sequence>
<dbReference type="OrthoDB" id="2196169at2759"/>
<dbReference type="InParanoid" id="S7XGV9"/>
<accession>S7XGV9</accession>
<reference evidence="2" key="1">
    <citation type="journal article" date="2013" name="PLoS Genet.">
        <title>The genome of Spraguea lophii and the basis of host-microsporidian interactions.</title>
        <authorList>
            <person name="Campbell S.E."/>
            <person name="Williams T.A."/>
            <person name="Yousuf A."/>
            <person name="Soanes D.M."/>
            <person name="Paszkiewicz K.H."/>
            <person name="Williams B.A.P."/>
        </authorList>
    </citation>
    <scope>NUCLEOTIDE SEQUENCE [LARGE SCALE GENOMIC DNA]</scope>
    <source>
        <strain evidence="2">42_110</strain>
    </source>
</reference>
<keyword evidence="2" id="KW-1185">Reference proteome</keyword>
<gene>
    <name evidence="1" type="ORF">SLOPH_1668</name>
</gene>
<proteinExistence type="predicted"/>
<dbReference type="VEuPathDB" id="MicrosporidiaDB:SLOPH_1668"/>
<dbReference type="EMBL" id="ATCN01000899">
    <property type="protein sequence ID" value="EPR78284.1"/>
    <property type="molecule type" value="Genomic_DNA"/>
</dbReference>
<dbReference type="Proteomes" id="UP000014978">
    <property type="component" value="Unassembled WGS sequence"/>
</dbReference>
<dbReference type="HOGENOM" id="CLU_116395_0_0_1"/>